<feature type="region of interest" description="Disordered" evidence="10">
    <location>
        <begin position="1"/>
        <end position="23"/>
    </location>
</feature>
<organism evidence="12 13">
    <name type="scientific">Ophiocordyceps australis</name>
    <dbReference type="NCBI Taxonomy" id="1399860"/>
    <lineage>
        <taxon>Eukaryota</taxon>
        <taxon>Fungi</taxon>
        <taxon>Dikarya</taxon>
        <taxon>Ascomycota</taxon>
        <taxon>Pezizomycotina</taxon>
        <taxon>Sordariomycetes</taxon>
        <taxon>Hypocreomycetidae</taxon>
        <taxon>Hypocreales</taxon>
        <taxon>Ophiocordycipitaceae</taxon>
        <taxon>Ophiocordyceps</taxon>
    </lineage>
</organism>
<dbReference type="SUPFAM" id="SSF51556">
    <property type="entry name" value="Metallo-dependent hydrolases"/>
    <property type="match status" value="1"/>
</dbReference>
<dbReference type="AlphaFoldDB" id="A0A2C5YP42"/>
<gene>
    <name evidence="12" type="ORF">CDD82_7715</name>
</gene>
<dbReference type="GO" id="GO:0046872">
    <property type="term" value="F:metal ion binding"/>
    <property type="evidence" value="ECO:0007669"/>
    <property type="project" value="UniProtKB-KW"/>
</dbReference>
<dbReference type="InterPro" id="IPR006330">
    <property type="entry name" value="Ado/ade_deaminase"/>
</dbReference>
<keyword evidence="5" id="KW-0964">Secreted</keyword>
<dbReference type="PANTHER" id="PTHR11409:SF37">
    <property type="entry name" value="ADENOSINE DEAMINASE DOMAIN-CONTAINING PROTEIN"/>
    <property type="match status" value="1"/>
</dbReference>
<evidence type="ECO:0000256" key="5">
    <source>
        <dbReference type="ARBA" id="ARBA00022525"/>
    </source>
</evidence>
<dbReference type="FunFam" id="3.20.20.140:FF:000017">
    <property type="entry name" value="Adenosine deaminase 2"/>
    <property type="match status" value="1"/>
</dbReference>
<evidence type="ECO:0000256" key="2">
    <source>
        <dbReference type="ARBA" id="ARBA00004613"/>
    </source>
</evidence>
<dbReference type="Proteomes" id="UP000224854">
    <property type="component" value="Unassembled WGS sequence"/>
</dbReference>
<dbReference type="GO" id="GO:0005576">
    <property type="term" value="C:extracellular region"/>
    <property type="evidence" value="ECO:0007669"/>
    <property type="project" value="UniProtKB-SubCell"/>
</dbReference>
<dbReference type="InterPro" id="IPR001365">
    <property type="entry name" value="A_deaminase_dom"/>
</dbReference>
<evidence type="ECO:0000256" key="8">
    <source>
        <dbReference type="ARBA" id="ARBA00022801"/>
    </source>
</evidence>
<feature type="compositionally biased region" description="Pro residues" evidence="10">
    <location>
        <begin position="52"/>
        <end position="76"/>
    </location>
</feature>
<feature type="region of interest" description="Disordered" evidence="10">
    <location>
        <begin position="38"/>
        <end position="79"/>
    </location>
</feature>
<evidence type="ECO:0000313" key="13">
    <source>
        <dbReference type="Proteomes" id="UP000224854"/>
    </source>
</evidence>
<evidence type="ECO:0000256" key="3">
    <source>
        <dbReference type="ARBA" id="ARBA00006083"/>
    </source>
</evidence>
<feature type="domain" description="Adenosine deaminase" evidence="11">
    <location>
        <begin position="283"/>
        <end position="583"/>
    </location>
</feature>
<keyword evidence="13" id="KW-1185">Reference proteome</keyword>
<evidence type="ECO:0000256" key="9">
    <source>
        <dbReference type="ARBA" id="ARBA00047764"/>
    </source>
</evidence>
<evidence type="ECO:0000256" key="7">
    <source>
        <dbReference type="ARBA" id="ARBA00022729"/>
    </source>
</evidence>
<comment type="caution">
    <text evidence="12">The sequence shown here is derived from an EMBL/GenBank/DDBJ whole genome shotgun (WGS) entry which is preliminary data.</text>
</comment>
<accession>A0A2C5YP42</accession>
<comment type="catalytic activity">
    <reaction evidence="9">
        <text>adenosine + H2O + H(+) = inosine + NH4(+)</text>
        <dbReference type="Rhea" id="RHEA:24408"/>
        <dbReference type="ChEBI" id="CHEBI:15377"/>
        <dbReference type="ChEBI" id="CHEBI:15378"/>
        <dbReference type="ChEBI" id="CHEBI:16335"/>
        <dbReference type="ChEBI" id="CHEBI:17596"/>
        <dbReference type="ChEBI" id="CHEBI:28938"/>
        <dbReference type="EC" id="3.5.4.4"/>
    </reaction>
</comment>
<proteinExistence type="inferred from homology"/>
<dbReference type="EMBL" id="NJEU01000929">
    <property type="protein sequence ID" value="PHH69496.1"/>
    <property type="molecule type" value="Genomic_DNA"/>
</dbReference>
<dbReference type="GO" id="GO:0046103">
    <property type="term" value="P:inosine biosynthetic process"/>
    <property type="evidence" value="ECO:0007669"/>
    <property type="project" value="TreeGrafter"/>
</dbReference>
<keyword evidence="6" id="KW-0479">Metal-binding</keyword>
<dbReference type="EC" id="3.5.4.4" evidence="4"/>
<dbReference type="Gene3D" id="3.20.20.140">
    <property type="entry name" value="Metal-dependent hydrolases"/>
    <property type="match status" value="1"/>
</dbReference>
<comment type="similarity">
    <text evidence="3">Belongs to the metallo-dependent hydrolases superfamily. Adenosine and AMP deaminases family. ADGF subfamily.</text>
</comment>
<comment type="subcellular location">
    <subcellularLocation>
        <location evidence="2">Secreted</location>
    </subcellularLocation>
</comment>
<keyword evidence="7" id="KW-0732">Signal</keyword>
<dbReference type="GO" id="GO:0004000">
    <property type="term" value="F:adenosine deaminase activity"/>
    <property type="evidence" value="ECO:0007669"/>
    <property type="project" value="TreeGrafter"/>
</dbReference>
<dbReference type="OrthoDB" id="7202371at2759"/>
<dbReference type="PANTHER" id="PTHR11409">
    <property type="entry name" value="ADENOSINE DEAMINASE"/>
    <property type="match status" value="1"/>
</dbReference>
<keyword evidence="8" id="KW-0378">Hydrolase</keyword>
<evidence type="ECO:0000313" key="12">
    <source>
        <dbReference type="EMBL" id="PHH69496.1"/>
    </source>
</evidence>
<evidence type="ECO:0000256" key="1">
    <source>
        <dbReference type="ARBA" id="ARBA00001947"/>
    </source>
</evidence>
<evidence type="ECO:0000256" key="6">
    <source>
        <dbReference type="ARBA" id="ARBA00022723"/>
    </source>
</evidence>
<comment type="cofactor">
    <cofactor evidence="1">
        <name>Zn(2+)</name>
        <dbReference type="ChEBI" id="CHEBI:29105"/>
    </cofactor>
</comment>
<evidence type="ECO:0000256" key="4">
    <source>
        <dbReference type="ARBA" id="ARBA00012784"/>
    </source>
</evidence>
<name>A0A2C5YP42_9HYPO</name>
<evidence type="ECO:0000259" key="11">
    <source>
        <dbReference type="Pfam" id="PF00962"/>
    </source>
</evidence>
<sequence length="620" mass="68616">MDARNDKPRHGGKKLAAQMEGDGADDVVAGERVLAAHAAAPTLLANDDDASSPPPPPPPPQQQQHPPSPPPPPPPTTASCFLSRRSRLLSLESSLAFDARARSRASPRELAAAHILARLRLRDDAFFAAQPPRRGHAGQSHPRFAGDHFLANAPLIARTALFDAARRLPKGAHLHVHYNACLPPPLLLGLAAQMDRMFVSSSLPLCCPAAFACCDLQFALLSLARERHITRGSLFAPHHQPHHFMPLADFVRCFPLHYPHAAPLDWLAEKLVFDHQEAHDPLQTAEGAWTRFNARTRMMKGLFNYEKAFRFYTRHFLASLVDDKILYAEIRPNFMESNRLYRDDGSGPQDNVATMEILIDEVTRFRQSEAAAGRFFAGLKVIYCTPRSSTPEQAAHALDECFHFKQRWPDWIAGFDLVGEEARGRPLADFAPQLIAFSRRCAAQDIDIPLLLHCGETCQSGSPADHNLVDALALGARRIGHGFALTRHPILLAAARAANVCVELCPISNEVLGLTPRVASHAMYALLANGLHCAVSSDNAAFFASSLAHDFYQVLIGKADFDLLGWKQLALWSIQHSCLDSKSPEAHALLQKWEEQWDEYISWLIDECGPRWLGPQPEHC</sequence>
<reference evidence="12 13" key="1">
    <citation type="submission" date="2017-06" db="EMBL/GenBank/DDBJ databases">
        <title>Ant-infecting Ophiocordyceps genomes reveal a high diversity of potential behavioral manipulation genes and a possible major role for enterotoxins.</title>
        <authorList>
            <person name="De Bekker C."/>
            <person name="Evans H.C."/>
            <person name="Brachmann A."/>
            <person name="Hughes D.P."/>
        </authorList>
    </citation>
    <scope>NUCLEOTIDE SEQUENCE [LARGE SCALE GENOMIC DNA]</scope>
    <source>
        <strain evidence="12 13">1348a</strain>
    </source>
</reference>
<dbReference type="Pfam" id="PF00962">
    <property type="entry name" value="A_deaminase"/>
    <property type="match status" value="1"/>
</dbReference>
<protein>
    <recommendedName>
        <fullName evidence="4">adenosine deaminase</fullName>
        <ecNumber evidence="4">3.5.4.4</ecNumber>
    </recommendedName>
</protein>
<dbReference type="InterPro" id="IPR032466">
    <property type="entry name" value="Metal_Hydrolase"/>
</dbReference>
<dbReference type="GO" id="GO:0006154">
    <property type="term" value="P:adenosine catabolic process"/>
    <property type="evidence" value="ECO:0007669"/>
    <property type="project" value="TreeGrafter"/>
</dbReference>
<evidence type="ECO:0000256" key="10">
    <source>
        <dbReference type="SAM" id="MobiDB-lite"/>
    </source>
</evidence>